<gene>
    <name evidence="3" type="ORF">Tfer_3063</name>
</gene>
<dbReference type="GO" id="GO:0003677">
    <property type="term" value="F:DNA binding"/>
    <property type="evidence" value="ECO:0007669"/>
    <property type="project" value="UniProtKB-UniRule"/>
</dbReference>
<dbReference type="InterPro" id="IPR037914">
    <property type="entry name" value="SpoVT-AbrB_sf"/>
</dbReference>
<reference evidence="4" key="1">
    <citation type="submission" date="2015-07" db="EMBL/GenBank/DDBJ databases">
        <title>Complete Genome of Thermincola ferriacetica strain Z-0001T.</title>
        <authorList>
            <person name="Lusk B."/>
            <person name="Badalamenti J.P."/>
            <person name="Parameswaran P."/>
            <person name="Bond D.R."/>
            <person name="Torres C.I."/>
        </authorList>
    </citation>
    <scope>NUCLEOTIDE SEQUENCE [LARGE SCALE GENOMIC DNA]</scope>
    <source>
        <strain evidence="4">Z-0001</strain>
    </source>
</reference>
<organism evidence="3 4">
    <name type="scientific">Thermincola ferriacetica</name>
    <dbReference type="NCBI Taxonomy" id="281456"/>
    <lineage>
        <taxon>Bacteria</taxon>
        <taxon>Bacillati</taxon>
        <taxon>Bacillota</taxon>
        <taxon>Clostridia</taxon>
        <taxon>Eubacteriales</taxon>
        <taxon>Thermincolaceae</taxon>
        <taxon>Thermincola</taxon>
    </lineage>
</organism>
<dbReference type="NCBIfam" id="TIGR01439">
    <property type="entry name" value="lp_hng_hel_AbrB"/>
    <property type="match status" value="1"/>
</dbReference>
<dbReference type="Proteomes" id="UP000037175">
    <property type="component" value="Unassembled WGS sequence"/>
</dbReference>
<dbReference type="SMART" id="SM00966">
    <property type="entry name" value="SpoVT_AbrB"/>
    <property type="match status" value="1"/>
</dbReference>
<dbReference type="PROSITE" id="PS51740">
    <property type="entry name" value="SPOVT_ABRB"/>
    <property type="match status" value="1"/>
</dbReference>
<protein>
    <submittedName>
        <fullName evidence="3">SpoVT/AbrB domain-containing protein</fullName>
    </submittedName>
</protein>
<evidence type="ECO:0000256" key="1">
    <source>
        <dbReference type="PROSITE-ProRule" id="PRU01076"/>
    </source>
</evidence>
<dbReference type="SUPFAM" id="SSF89447">
    <property type="entry name" value="AbrB/MazE/MraZ-like"/>
    <property type="match status" value="1"/>
</dbReference>
<dbReference type="AlphaFoldDB" id="A0A0L6VYU9"/>
<dbReference type="EMBL" id="LGTE01000032">
    <property type="protein sequence ID" value="KNZ68425.1"/>
    <property type="molecule type" value="Genomic_DNA"/>
</dbReference>
<dbReference type="InterPro" id="IPR007159">
    <property type="entry name" value="SpoVT-AbrB_dom"/>
</dbReference>
<proteinExistence type="predicted"/>
<dbReference type="Pfam" id="PF04014">
    <property type="entry name" value="MazE_antitoxin"/>
    <property type="match status" value="1"/>
</dbReference>
<sequence>MEIRRVFKSGNSYVVSLPKNVVETFGVKAGDHIEFSIRDGKVTIKPYKRPDRAVL</sequence>
<evidence type="ECO:0000313" key="4">
    <source>
        <dbReference type="Proteomes" id="UP000037175"/>
    </source>
</evidence>
<comment type="caution">
    <text evidence="3">The sequence shown here is derived from an EMBL/GenBank/DDBJ whole genome shotgun (WGS) entry which is preliminary data.</text>
</comment>
<dbReference type="RefSeq" id="WP_083436974.1">
    <property type="nucleotide sequence ID" value="NZ_LGTE01000032.1"/>
</dbReference>
<keyword evidence="4" id="KW-1185">Reference proteome</keyword>
<keyword evidence="1" id="KW-0238">DNA-binding</keyword>
<accession>A0A0L6VYU9</accession>
<name>A0A0L6VYU9_9FIRM</name>
<evidence type="ECO:0000313" key="3">
    <source>
        <dbReference type="EMBL" id="KNZ68425.1"/>
    </source>
</evidence>
<evidence type="ECO:0000259" key="2">
    <source>
        <dbReference type="PROSITE" id="PS51740"/>
    </source>
</evidence>
<feature type="domain" description="SpoVT-AbrB" evidence="2">
    <location>
        <begin position="4"/>
        <end position="49"/>
    </location>
</feature>
<dbReference type="Gene3D" id="2.10.260.10">
    <property type="match status" value="1"/>
</dbReference>